<dbReference type="OrthoDB" id="3120444at2759"/>
<dbReference type="GO" id="GO:0008270">
    <property type="term" value="F:zinc ion binding"/>
    <property type="evidence" value="ECO:0007669"/>
    <property type="project" value="InterPro"/>
</dbReference>
<dbReference type="EMBL" id="JACAZE010000014">
    <property type="protein sequence ID" value="KAF7299949.1"/>
    <property type="molecule type" value="Genomic_DNA"/>
</dbReference>
<evidence type="ECO:0008006" key="4">
    <source>
        <dbReference type="Google" id="ProtNLM"/>
    </source>
</evidence>
<organism evidence="2 3">
    <name type="scientific">Mycena chlorophos</name>
    <name type="common">Agaric fungus</name>
    <name type="synonym">Agaricus chlorophos</name>
    <dbReference type="NCBI Taxonomy" id="658473"/>
    <lineage>
        <taxon>Eukaryota</taxon>
        <taxon>Fungi</taxon>
        <taxon>Dikarya</taxon>
        <taxon>Basidiomycota</taxon>
        <taxon>Agaricomycotina</taxon>
        <taxon>Agaricomycetes</taxon>
        <taxon>Agaricomycetidae</taxon>
        <taxon>Agaricales</taxon>
        <taxon>Marasmiineae</taxon>
        <taxon>Mycenaceae</taxon>
        <taxon>Mycena</taxon>
    </lineage>
</organism>
<evidence type="ECO:0000313" key="3">
    <source>
        <dbReference type="Proteomes" id="UP000613580"/>
    </source>
</evidence>
<feature type="region of interest" description="Disordered" evidence="1">
    <location>
        <begin position="35"/>
        <end position="59"/>
    </location>
</feature>
<dbReference type="AlphaFoldDB" id="A0A8H6W5F8"/>
<name>A0A8H6W5F8_MYCCL</name>
<accession>A0A8H6W5F8</accession>
<sequence>MSHSLRTSLSQADIARLLFGPAYEETATGLNLFSTREDSDPPAAALPAATVTEPQPAYRSRSDNFVRWTTGEMDARNGHPGSAPDVCPTCLTAAPTSWRYGKVSQSMVCQPCSLYERRNGTQRTPEMAAMKKGDGRR</sequence>
<dbReference type="Proteomes" id="UP000613580">
    <property type="component" value="Unassembled WGS sequence"/>
</dbReference>
<dbReference type="Gene3D" id="3.30.50.10">
    <property type="entry name" value="Erythroid Transcription Factor GATA-1, subunit A"/>
    <property type="match status" value="1"/>
</dbReference>
<protein>
    <recommendedName>
        <fullName evidence="4">GATA-type domain-containing protein</fullName>
    </recommendedName>
</protein>
<dbReference type="InterPro" id="IPR013088">
    <property type="entry name" value="Znf_NHR/GATA"/>
</dbReference>
<evidence type="ECO:0000313" key="2">
    <source>
        <dbReference type="EMBL" id="KAF7299949.1"/>
    </source>
</evidence>
<reference evidence="2" key="1">
    <citation type="submission" date="2020-05" db="EMBL/GenBank/DDBJ databases">
        <title>Mycena genomes resolve the evolution of fungal bioluminescence.</title>
        <authorList>
            <person name="Tsai I.J."/>
        </authorList>
    </citation>
    <scope>NUCLEOTIDE SEQUENCE</scope>
    <source>
        <strain evidence="2">110903Hualien_Pintung</strain>
    </source>
</reference>
<keyword evidence="3" id="KW-1185">Reference proteome</keyword>
<gene>
    <name evidence="2" type="ORF">HMN09_01002800</name>
</gene>
<proteinExistence type="predicted"/>
<comment type="caution">
    <text evidence="2">The sequence shown here is derived from an EMBL/GenBank/DDBJ whole genome shotgun (WGS) entry which is preliminary data.</text>
</comment>
<dbReference type="SUPFAM" id="SSF57716">
    <property type="entry name" value="Glucocorticoid receptor-like (DNA-binding domain)"/>
    <property type="match status" value="1"/>
</dbReference>
<dbReference type="GO" id="GO:0006355">
    <property type="term" value="P:regulation of DNA-templated transcription"/>
    <property type="evidence" value="ECO:0007669"/>
    <property type="project" value="InterPro"/>
</dbReference>
<evidence type="ECO:0000256" key="1">
    <source>
        <dbReference type="SAM" id="MobiDB-lite"/>
    </source>
</evidence>